<evidence type="ECO:0000313" key="4">
    <source>
        <dbReference type="Proteomes" id="UP001642360"/>
    </source>
</evidence>
<organism evidence="3 4">
    <name type="scientific">Ilex paraguariensis</name>
    <name type="common">yerba mate</name>
    <dbReference type="NCBI Taxonomy" id="185542"/>
    <lineage>
        <taxon>Eukaryota</taxon>
        <taxon>Viridiplantae</taxon>
        <taxon>Streptophyta</taxon>
        <taxon>Embryophyta</taxon>
        <taxon>Tracheophyta</taxon>
        <taxon>Spermatophyta</taxon>
        <taxon>Magnoliopsida</taxon>
        <taxon>eudicotyledons</taxon>
        <taxon>Gunneridae</taxon>
        <taxon>Pentapetalae</taxon>
        <taxon>asterids</taxon>
        <taxon>campanulids</taxon>
        <taxon>Aquifoliales</taxon>
        <taxon>Aquifoliaceae</taxon>
        <taxon>Ilex</taxon>
    </lineage>
</organism>
<evidence type="ECO:0000313" key="3">
    <source>
        <dbReference type="EMBL" id="CAK9137028.1"/>
    </source>
</evidence>
<dbReference type="Proteomes" id="UP001642360">
    <property type="component" value="Unassembled WGS sequence"/>
</dbReference>
<proteinExistence type="predicted"/>
<dbReference type="PANTHER" id="PTHR46039:SF1">
    <property type="entry name" value="SUCROSE-PHOSPHATE SYNTHASE 4"/>
    <property type="match status" value="1"/>
</dbReference>
<protein>
    <recommendedName>
        <fullName evidence="5">Sucrose phosphate synthase</fullName>
    </recommendedName>
</protein>
<dbReference type="AlphaFoldDB" id="A0ABC8QWA0"/>
<evidence type="ECO:0008006" key="5">
    <source>
        <dbReference type="Google" id="ProtNLM"/>
    </source>
</evidence>
<keyword evidence="4" id="KW-1185">Reference proteome</keyword>
<keyword evidence="2" id="KW-0808">Transferase</keyword>
<dbReference type="GO" id="GO:0016757">
    <property type="term" value="F:glycosyltransferase activity"/>
    <property type="evidence" value="ECO:0007669"/>
    <property type="project" value="UniProtKB-KW"/>
</dbReference>
<sequence>MAGNEWINGYLEAILDAGSGKYGLKGSVVKGDEDRRNKNNINNSMRKRFDEKLRSEKFEDKEKEEKLFSPTKYFVDEVINSFDETDLHRTWIKVIATRHTRERNNRLENMCWRIWHLARRKKQVLDY</sequence>
<dbReference type="EMBL" id="CAUOFW020000797">
    <property type="protein sequence ID" value="CAK9137028.1"/>
    <property type="molecule type" value="Genomic_DNA"/>
</dbReference>
<dbReference type="PANTHER" id="PTHR46039">
    <property type="entry name" value="SUCROSE-PHOSPHATE SYNTHASE 3-RELATED"/>
    <property type="match status" value="1"/>
</dbReference>
<name>A0ABC8QWA0_9AQUA</name>
<evidence type="ECO:0000256" key="2">
    <source>
        <dbReference type="ARBA" id="ARBA00022679"/>
    </source>
</evidence>
<comment type="caution">
    <text evidence="3">The sequence shown here is derived from an EMBL/GenBank/DDBJ whole genome shotgun (WGS) entry which is preliminary data.</text>
</comment>
<gene>
    <name evidence="3" type="ORF">ILEXP_LOCUS4050</name>
</gene>
<keyword evidence="1" id="KW-0328">Glycosyltransferase</keyword>
<evidence type="ECO:0000256" key="1">
    <source>
        <dbReference type="ARBA" id="ARBA00022676"/>
    </source>
</evidence>
<dbReference type="InterPro" id="IPR044161">
    <property type="entry name" value="SPS"/>
</dbReference>
<reference evidence="3 4" key="1">
    <citation type="submission" date="2024-02" db="EMBL/GenBank/DDBJ databases">
        <authorList>
            <person name="Vignale AGUSTIN F."/>
            <person name="Sosa J E."/>
            <person name="Modenutti C."/>
        </authorList>
    </citation>
    <scope>NUCLEOTIDE SEQUENCE [LARGE SCALE GENOMIC DNA]</scope>
</reference>
<accession>A0ABC8QWA0</accession>